<sequence length="174" mass="19734">MAAVNVKLSCGLLHKFASSRCLTHRLRYPALYVSFRAKTTGVWVCNKDSIHKESHSGYAAARYFPFPTTTPRLRWLSSARGGLSQQEIKKKIDEITDLFMEARELLSDAAAAKGTIYFNEDLEDATTAVKETLALYNQLLEQLTEEQRNDVVRAIGLKMEELKAQESMIQEMKK</sequence>
<dbReference type="PANTHER" id="PTHR35706">
    <property type="entry name" value="F14O23.11 PROTEIN"/>
    <property type="match status" value="1"/>
</dbReference>
<gene>
    <name evidence="2" type="ORF">BRAFLDRAFT_119035</name>
</gene>
<organism>
    <name type="scientific">Branchiostoma floridae</name>
    <name type="common">Florida lancelet</name>
    <name type="synonym">Amphioxus</name>
    <dbReference type="NCBI Taxonomy" id="7739"/>
    <lineage>
        <taxon>Eukaryota</taxon>
        <taxon>Metazoa</taxon>
        <taxon>Chordata</taxon>
        <taxon>Cephalochordata</taxon>
        <taxon>Leptocardii</taxon>
        <taxon>Amphioxiformes</taxon>
        <taxon>Branchiostomatidae</taxon>
        <taxon>Branchiostoma</taxon>
    </lineage>
</organism>
<dbReference type="InParanoid" id="C3Z7T2"/>
<proteinExistence type="predicted"/>
<accession>C3Z7T2</accession>
<dbReference type="EMBL" id="GG666591">
    <property type="protein sequence ID" value="EEN51437.1"/>
    <property type="molecule type" value="Genomic_DNA"/>
</dbReference>
<dbReference type="InterPro" id="IPR053325">
    <property type="entry name" value="H3-Acetyl_Activator"/>
</dbReference>
<keyword evidence="1" id="KW-0175">Coiled coil</keyword>
<evidence type="ECO:0000256" key="1">
    <source>
        <dbReference type="SAM" id="Coils"/>
    </source>
</evidence>
<reference evidence="2" key="1">
    <citation type="journal article" date="2008" name="Nature">
        <title>The amphioxus genome and the evolution of the chordate karyotype.</title>
        <authorList>
            <consortium name="US DOE Joint Genome Institute (JGI-PGF)"/>
            <person name="Putnam N.H."/>
            <person name="Butts T."/>
            <person name="Ferrier D.E.K."/>
            <person name="Furlong R.F."/>
            <person name="Hellsten U."/>
            <person name="Kawashima T."/>
            <person name="Robinson-Rechavi M."/>
            <person name="Shoguchi E."/>
            <person name="Terry A."/>
            <person name="Yu J.-K."/>
            <person name="Benito-Gutierrez E.L."/>
            <person name="Dubchak I."/>
            <person name="Garcia-Fernandez J."/>
            <person name="Gibson-Brown J.J."/>
            <person name="Grigoriev I.V."/>
            <person name="Horton A.C."/>
            <person name="de Jong P.J."/>
            <person name="Jurka J."/>
            <person name="Kapitonov V.V."/>
            <person name="Kohara Y."/>
            <person name="Kuroki Y."/>
            <person name="Lindquist E."/>
            <person name="Lucas S."/>
            <person name="Osoegawa K."/>
            <person name="Pennacchio L.A."/>
            <person name="Salamov A.A."/>
            <person name="Satou Y."/>
            <person name="Sauka-Spengler T."/>
            <person name="Schmutz J."/>
            <person name="Shin-I T."/>
            <person name="Toyoda A."/>
            <person name="Bronner-Fraser M."/>
            <person name="Fujiyama A."/>
            <person name="Holland L.Z."/>
            <person name="Holland P.W.H."/>
            <person name="Satoh N."/>
            <person name="Rokhsar D.S."/>
        </authorList>
    </citation>
    <scope>NUCLEOTIDE SEQUENCE [LARGE SCALE GENOMIC DNA]</scope>
    <source>
        <strain evidence="2">S238N-H82</strain>
        <tissue evidence="2">Testes</tissue>
    </source>
</reference>
<dbReference type="PANTHER" id="PTHR35706:SF1">
    <property type="entry name" value="EMBRYOGENESIS-LIKE PROTEIN"/>
    <property type="match status" value="1"/>
</dbReference>
<evidence type="ECO:0000313" key="2">
    <source>
        <dbReference type="EMBL" id="EEN51437.1"/>
    </source>
</evidence>
<protein>
    <submittedName>
        <fullName evidence="2">Uncharacterized protein</fullName>
    </submittedName>
</protein>
<dbReference type="AlphaFoldDB" id="C3Z7T2"/>
<feature type="coiled-coil region" evidence="1">
    <location>
        <begin position="122"/>
        <end position="149"/>
    </location>
</feature>
<dbReference type="eggNOG" id="ENOG502SAT8">
    <property type="taxonomic scope" value="Eukaryota"/>
</dbReference>
<name>C3Z7T2_BRAFL</name>